<name>A0A4U8YKA1_9BACT</name>
<keyword evidence="1" id="KW-0805">Transcription regulation</keyword>
<organism evidence="7 8">
    <name type="scientific">Desulfoluna butyratoxydans</name>
    <dbReference type="NCBI Taxonomy" id="231438"/>
    <lineage>
        <taxon>Bacteria</taxon>
        <taxon>Pseudomonadati</taxon>
        <taxon>Thermodesulfobacteriota</taxon>
        <taxon>Desulfobacteria</taxon>
        <taxon>Desulfobacterales</taxon>
        <taxon>Desulfolunaceae</taxon>
        <taxon>Desulfoluna</taxon>
    </lineage>
</organism>
<dbReference type="PANTHER" id="PTHR44688">
    <property type="entry name" value="DNA-BINDING TRANSCRIPTIONAL ACTIVATOR DEVR_DOSR"/>
    <property type="match status" value="1"/>
</dbReference>
<evidence type="ECO:0000259" key="6">
    <source>
        <dbReference type="PROSITE" id="PS50113"/>
    </source>
</evidence>
<dbReference type="Gene3D" id="3.30.450.20">
    <property type="entry name" value="PAS domain"/>
    <property type="match status" value="1"/>
</dbReference>
<evidence type="ECO:0000256" key="1">
    <source>
        <dbReference type="ARBA" id="ARBA00023015"/>
    </source>
</evidence>
<evidence type="ECO:0000256" key="3">
    <source>
        <dbReference type="ARBA" id="ARBA00023163"/>
    </source>
</evidence>
<keyword evidence="8" id="KW-1185">Reference proteome</keyword>
<dbReference type="GO" id="GO:0006355">
    <property type="term" value="P:regulation of DNA-templated transcription"/>
    <property type="evidence" value="ECO:0007669"/>
    <property type="project" value="InterPro"/>
</dbReference>
<dbReference type="PANTHER" id="PTHR44688:SF16">
    <property type="entry name" value="DNA-BINDING TRANSCRIPTIONAL ACTIVATOR DEVR_DOSR"/>
    <property type="match status" value="1"/>
</dbReference>
<dbReference type="Pfam" id="PF08448">
    <property type="entry name" value="PAS_4"/>
    <property type="match status" value="1"/>
</dbReference>
<keyword evidence="3" id="KW-0804">Transcription</keyword>
<dbReference type="PROSITE" id="PS50043">
    <property type="entry name" value="HTH_LUXR_2"/>
    <property type="match status" value="1"/>
</dbReference>
<dbReference type="InterPro" id="IPR000792">
    <property type="entry name" value="Tscrpt_reg_LuxR_C"/>
</dbReference>
<evidence type="ECO:0000259" key="5">
    <source>
        <dbReference type="PROSITE" id="PS50043"/>
    </source>
</evidence>
<dbReference type="CDD" id="cd06170">
    <property type="entry name" value="LuxR_C_like"/>
    <property type="match status" value="1"/>
</dbReference>
<reference evidence="7 8" key="1">
    <citation type="submission" date="2019-03" db="EMBL/GenBank/DDBJ databases">
        <authorList>
            <person name="Nijsse B."/>
        </authorList>
    </citation>
    <scope>NUCLEOTIDE SEQUENCE [LARGE SCALE GENOMIC DNA]</scope>
    <source>
        <strain evidence="7">Desulfoluna butyratoxydans MSL71</strain>
    </source>
</reference>
<dbReference type="SUPFAM" id="SSF46894">
    <property type="entry name" value="C-terminal effector domain of the bipartite response regulators"/>
    <property type="match status" value="1"/>
</dbReference>
<evidence type="ECO:0000313" key="7">
    <source>
        <dbReference type="EMBL" id="VFQ44265.1"/>
    </source>
</evidence>
<dbReference type="InterPro" id="IPR013656">
    <property type="entry name" value="PAS_4"/>
</dbReference>
<feature type="domain" description="PAC" evidence="6">
    <location>
        <begin position="94"/>
        <end position="145"/>
    </location>
</feature>
<evidence type="ECO:0000256" key="4">
    <source>
        <dbReference type="SAM" id="Coils"/>
    </source>
</evidence>
<dbReference type="InterPro" id="IPR036388">
    <property type="entry name" value="WH-like_DNA-bd_sf"/>
</dbReference>
<keyword evidence="2" id="KW-0238">DNA-binding</keyword>
<dbReference type="InterPro" id="IPR000700">
    <property type="entry name" value="PAS-assoc_C"/>
</dbReference>
<proteinExistence type="predicted"/>
<dbReference type="PRINTS" id="PR00038">
    <property type="entry name" value="HTHLUXR"/>
</dbReference>
<dbReference type="RefSeq" id="WP_180139432.1">
    <property type="nucleotide sequence ID" value="NZ_CAADHO010000003.1"/>
</dbReference>
<evidence type="ECO:0000256" key="2">
    <source>
        <dbReference type="ARBA" id="ARBA00023125"/>
    </source>
</evidence>
<gene>
    <name evidence="7" type="ORF">MSL71_19100</name>
</gene>
<dbReference type="AlphaFoldDB" id="A0A4U8YKA1"/>
<accession>A0A4U8YKA1</accession>
<feature type="coiled-coil region" evidence="4">
    <location>
        <begin position="136"/>
        <end position="166"/>
    </location>
</feature>
<dbReference type="Pfam" id="PF00196">
    <property type="entry name" value="GerE"/>
    <property type="match status" value="1"/>
</dbReference>
<dbReference type="InterPro" id="IPR016032">
    <property type="entry name" value="Sig_transdc_resp-reg_C-effctor"/>
</dbReference>
<dbReference type="Proteomes" id="UP000507962">
    <property type="component" value="Unassembled WGS sequence"/>
</dbReference>
<dbReference type="Gene3D" id="1.10.10.10">
    <property type="entry name" value="Winged helix-like DNA-binding domain superfamily/Winged helix DNA-binding domain"/>
    <property type="match status" value="1"/>
</dbReference>
<sequence>MKATHGRAPVYAEKTAKDLMEADMPVAALMLDQRFALTGYNRGYAEILSRYNLGAPEAGRGVFYFDCVPACTERLKPMLARTLDHGRPMAMSNVALEADLGDTKVTTLWNSYHAPVVDGTGRVSGVLVFIHDVTPRAEAEARVHELEAEVAELKSALRTVMALKAEDKALLETRLAANVTHLVRHPLEDLKATGLSSRQRSLLGAAEAGLNEFASPFSETLVTSGWNLTPRETRIAHLIKSGKSTKEIADLLCISAGSVNTHRHHLRKKLGLTHRDISLRAFLQTCSR</sequence>
<evidence type="ECO:0000313" key="8">
    <source>
        <dbReference type="Proteomes" id="UP000507962"/>
    </source>
</evidence>
<dbReference type="EMBL" id="CAADHO010000003">
    <property type="protein sequence ID" value="VFQ44265.1"/>
    <property type="molecule type" value="Genomic_DNA"/>
</dbReference>
<dbReference type="PROSITE" id="PS00622">
    <property type="entry name" value="HTH_LUXR_1"/>
    <property type="match status" value="1"/>
</dbReference>
<dbReference type="PROSITE" id="PS50113">
    <property type="entry name" value="PAC"/>
    <property type="match status" value="1"/>
</dbReference>
<feature type="domain" description="HTH luxR-type" evidence="5">
    <location>
        <begin position="221"/>
        <end position="285"/>
    </location>
</feature>
<dbReference type="SMART" id="SM00421">
    <property type="entry name" value="HTH_LUXR"/>
    <property type="match status" value="1"/>
</dbReference>
<protein>
    <submittedName>
        <fullName evidence="7">Pas fold-4</fullName>
    </submittedName>
</protein>
<dbReference type="GO" id="GO:0003677">
    <property type="term" value="F:DNA binding"/>
    <property type="evidence" value="ECO:0007669"/>
    <property type="project" value="UniProtKB-KW"/>
</dbReference>
<keyword evidence="4" id="KW-0175">Coiled coil</keyword>